<dbReference type="SUPFAM" id="SSF52096">
    <property type="entry name" value="ClpP/crotonase"/>
    <property type="match status" value="1"/>
</dbReference>
<feature type="domain" description="Tail specific protease" evidence="2">
    <location>
        <begin position="329"/>
        <end position="533"/>
    </location>
</feature>
<dbReference type="GO" id="GO:0006508">
    <property type="term" value="P:proteolysis"/>
    <property type="evidence" value="ECO:0007669"/>
    <property type="project" value="InterPro"/>
</dbReference>
<dbReference type="Gene3D" id="3.90.226.10">
    <property type="entry name" value="2-enoyl-CoA Hydratase, Chain A, domain 1"/>
    <property type="match status" value="1"/>
</dbReference>
<dbReference type="Gene3D" id="3.30.750.44">
    <property type="match status" value="1"/>
</dbReference>
<dbReference type="GO" id="GO:0004175">
    <property type="term" value="F:endopeptidase activity"/>
    <property type="evidence" value="ECO:0007669"/>
    <property type="project" value="TreeGrafter"/>
</dbReference>
<keyword evidence="1" id="KW-0732">Signal</keyword>
<dbReference type="AlphaFoldDB" id="A0AAU8VEK4"/>
<dbReference type="EMBL" id="CP016374">
    <property type="protein sequence ID" value="AQX02628.1"/>
    <property type="molecule type" value="Genomic_DNA"/>
</dbReference>
<dbReference type="PANTHER" id="PTHR32060:SF22">
    <property type="entry name" value="CARBOXYL-TERMINAL-PROCESSING PEPTIDASE 3, CHLOROPLASTIC"/>
    <property type="match status" value="1"/>
</dbReference>
<reference evidence="3 4" key="1">
    <citation type="submission" date="2016-07" db="EMBL/GenBank/DDBJ databases">
        <title>Revisiting the taxonomy of the Elizabethkingia Genus using Whole-Genome Sequencing, Optical Mapping, and MALDI-TOF, along with proposal of three novel Elizabethkingia species: Elizabethkingia bruuniana sp. nov., Elizabethkingia ursingii sp. nov., and Elizabethkingia occulta sp. nov.</title>
        <authorList>
            <person name="Nicholson A.C."/>
        </authorList>
    </citation>
    <scope>NUCLEOTIDE SEQUENCE [LARGE SCALE GENOMIC DNA]</scope>
    <source>
        <strain evidence="3 4">F3201</strain>
    </source>
</reference>
<organism evidence="3 4">
    <name type="scientific">Elizabethkingia anophelis</name>
    <dbReference type="NCBI Taxonomy" id="1117645"/>
    <lineage>
        <taxon>Bacteria</taxon>
        <taxon>Pseudomonadati</taxon>
        <taxon>Bacteroidota</taxon>
        <taxon>Flavobacteriia</taxon>
        <taxon>Flavobacteriales</taxon>
        <taxon>Weeksellaceae</taxon>
        <taxon>Elizabethkingia</taxon>
    </lineage>
</organism>
<name>A0AAU8VEK4_9FLAO</name>
<dbReference type="PANTHER" id="PTHR32060">
    <property type="entry name" value="TAIL-SPECIFIC PROTEASE"/>
    <property type="match status" value="1"/>
</dbReference>
<dbReference type="Proteomes" id="UP000190848">
    <property type="component" value="Chromosome"/>
</dbReference>
<evidence type="ECO:0000313" key="4">
    <source>
        <dbReference type="Proteomes" id="UP000190848"/>
    </source>
</evidence>
<evidence type="ECO:0000256" key="1">
    <source>
        <dbReference type="SAM" id="SignalP"/>
    </source>
</evidence>
<dbReference type="InterPro" id="IPR005151">
    <property type="entry name" value="Tail-specific_protease"/>
</dbReference>
<dbReference type="Pfam" id="PF03572">
    <property type="entry name" value="Peptidase_S41"/>
    <property type="match status" value="1"/>
</dbReference>
<sequence length="565" mass="63924">MKRNFIKIPVLALGLILSVATLNSCVKDDEISVTEPTRYTSDDVQSYADLFKVFWTTMDQRYNYFYEQKERGGMDWNAVYREYYPKFAALKTYNKGSEFSDNDILEDRKKAVQYFTDIIDPIIDRHFGLIVYLPQSKGSKNTKVFFRGGMKSKPANVYGFAPKYNYMTTRLTDVVTQSIRVSTTSIFTYLMGNLQSNPDIYYISYNQFALYATQINLKDKYLTPNPVDNYALTTAEIDKAPELSAIKDINARNKARDFTVNVLNQWNTFFNSADVKSFNDQVTEFKNTEVVSDAFVNLSKTLLAKSQSLVAYGSKSTYSAVLTNDTDTDKYITWFMDRMKSHVESGYNFEQFKTDAKNIVQQGPFYQKFLNPLHKGSIKKLIIDVRGNGGGAVIDFRYFVERFVTKNTVWGYQRTKEGNGQFNYTPWIPVQAKPHQFGIPANIPIAILTDKGSYSMSEMSTMMLKSQGSQVVSVGDFSAGATAGLISNSDEFNGGSQDVIANVMQFYMPVMATKDMSGQVIEGIGVKPDILVEPPTDAEVKEMENSPSTFVDRVLNEAVKYLSSK</sequence>
<dbReference type="InterPro" id="IPR029045">
    <property type="entry name" value="ClpP/crotonase-like_dom_sf"/>
</dbReference>
<proteinExistence type="predicted"/>
<feature type="signal peptide" evidence="1">
    <location>
        <begin position="1"/>
        <end position="24"/>
    </location>
</feature>
<protein>
    <submittedName>
        <fullName evidence="3">Peptidase S41</fullName>
    </submittedName>
</protein>
<dbReference type="GO" id="GO:0008236">
    <property type="term" value="F:serine-type peptidase activity"/>
    <property type="evidence" value="ECO:0007669"/>
    <property type="project" value="InterPro"/>
</dbReference>
<dbReference type="RefSeq" id="WP_078396469.1">
    <property type="nucleotide sequence ID" value="NZ_CP016374.1"/>
</dbReference>
<accession>A0AAU8VEK4</accession>
<dbReference type="SMART" id="SM00245">
    <property type="entry name" value="TSPc"/>
    <property type="match status" value="1"/>
</dbReference>
<evidence type="ECO:0000259" key="2">
    <source>
        <dbReference type="SMART" id="SM00245"/>
    </source>
</evidence>
<gene>
    <name evidence="3" type="ORF">BBD32_14760</name>
</gene>
<feature type="chain" id="PRO_5043504768" evidence="1">
    <location>
        <begin position="25"/>
        <end position="565"/>
    </location>
</feature>
<evidence type="ECO:0000313" key="3">
    <source>
        <dbReference type="EMBL" id="AQX02628.1"/>
    </source>
</evidence>